<dbReference type="Proteomes" id="UP001291623">
    <property type="component" value="Unassembled WGS sequence"/>
</dbReference>
<evidence type="ECO:0000313" key="2">
    <source>
        <dbReference type="Proteomes" id="UP001291623"/>
    </source>
</evidence>
<name>A0AAE1QTF9_9SOLA</name>
<dbReference type="EMBL" id="JAVYJV010000023">
    <property type="protein sequence ID" value="KAK4339240.1"/>
    <property type="molecule type" value="Genomic_DNA"/>
</dbReference>
<gene>
    <name evidence="1" type="ORF">RND71_040702</name>
</gene>
<organism evidence="1 2">
    <name type="scientific">Anisodus tanguticus</name>
    <dbReference type="NCBI Taxonomy" id="243964"/>
    <lineage>
        <taxon>Eukaryota</taxon>
        <taxon>Viridiplantae</taxon>
        <taxon>Streptophyta</taxon>
        <taxon>Embryophyta</taxon>
        <taxon>Tracheophyta</taxon>
        <taxon>Spermatophyta</taxon>
        <taxon>Magnoliopsida</taxon>
        <taxon>eudicotyledons</taxon>
        <taxon>Gunneridae</taxon>
        <taxon>Pentapetalae</taxon>
        <taxon>asterids</taxon>
        <taxon>lamiids</taxon>
        <taxon>Solanales</taxon>
        <taxon>Solanaceae</taxon>
        <taxon>Solanoideae</taxon>
        <taxon>Hyoscyameae</taxon>
        <taxon>Anisodus</taxon>
    </lineage>
</organism>
<protein>
    <submittedName>
        <fullName evidence="1">Uncharacterized protein</fullName>
    </submittedName>
</protein>
<comment type="caution">
    <text evidence="1">The sequence shown here is derived from an EMBL/GenBank/DDBJ whole genome shotgun (WGS) entry which is preliminary data.</text>
</comment>
<keyword evidence="2" id="KW-1185">Reference proteome</keyword>
<sequence length="105" mass="11952">MEAEIYSDIRRNSLDEPIKLCLEGGLQGIVSEVKAILRNPRMIAKIKESNLSLLAFGQLNNEKEVVYLQYMMEIQGQTETGNDLQVTCLANTQDEPQTEEESEFR</sequence>
<evidence type="ECO:0000313" key="1">
    <source>
        <dbReference type="EMBL" id="KAK4339240.1"/>
    </source>
</evidence>
<dbReference type="InterPro" id="IPR051578">
    <property type="entry name" value="GDPD"/>
</dbReference>
<dbReference type="GO" id="GO:0046475">
    <property type="term" value="P:glycerophospholipid catabolic process"/>
    <property type="evidence" value="ECO:0007669"/>
    <property type="project" value="TreeGrafter"/>
</dbReference>
<reference evidence="1" key="1">
    <citation type="submission" date="2023-12" db="EMBL/GenBank/DDBJ databases">
        <title>Genome assembly of Anisodus tanguticus.</title>
        <authorList>
            <person name="Wang Y.-J."/>
        </authorList>
    </citation>
    <scope>NUCLEOTIDE SEQUENCE</scope>
    <source>
        <strain evidence="1">KB-2021</strain>
        <tissue evidence="1">Leaf</tissue>
    </source>
</reference>
<dbReference type="PANTHER" id="PTHR22958">
    <property type="entry name" value="GLYCEROPHOSPHORYL DIESTER PHOSPHODIESTERASE"/>
    <property type="match status" value="1"/>
</dbReference>
<dbReference type="AlphaFoldDB" id="A0AAE1QTF9"/>
<proteinExistence type="predicted"/>
<accession>A0AAE1QTF9</accession>
<dbReference type="PANTHER" id="PTHR22958:SF34">
    <property type="entry name" value="GLYCEROPHOSPHODIESTER PHOSPHODIESTERASE GDPD3"/>
    <property type="match status" value="1"/>
</dbReference>